<dbReference type="InterPro" id="IPR036390">
    <property type="entry name" value="WH_DNA-bd_sf"/>
</dbReference>
<sequence length="191" mass="21993">MSVAELSRAMEMSYMGVKQHCVKLQDLGYLETWRVPRVEVGRPQKMYKLTKKCEPLFPKADETVTLALLEAVKLQFGDAGPEKLLFRYYDQLGDKWLNKVRVGKSLVERATKLAELRDQSGCFSRCLYTAKEGFRIEEYHHPMQKIFDLYPAVITMEVRMMEKLIGSQVVRTVKKGTQGVRCVTYQISTLG</sequence>
<comment type="caution">
    <text evidence="1">The sequence shown here is derived from an EMBL/GenBank/DDBJ whole genome shotgun (WGS) entry which is preliminary data.</text>
</comment>
<reference evidence="1" key="1">
    <citation type="submission" date="2021-01" db="EMBL/GenBank/DDBJ databases">
        <title>Modified the classification status of verrucomicrobia.</title>
        <authorList>
            <person name="Feng X."/>
        </authorList>
    </citation>
    <scope>NUCLEOTIDE SEQUENCE</scope>
    <source>
        <strain evidence="1">_KCTC 22039</strain>
    </source>
</reference>
<name>A0A8J7MF64_9BACT</name>
<protein>
    <recommendedName>
        <fullName evidence="3">Transcriptional regulator</fullName>
    </recommendedName>
</protein>
<dbReference type="Gene3D" id="1.10.10.10">
    <property type="entry name" value="Winged helix-like DNA-binding domain superfamily/Winged helix DNA-binding domain"/>
    <property type="match status" value="1"/>
</dbReference>
<gene>
    <name evidence="1" type="ORF">JIN82_10600</name>
</gene>
<evidence type="ECO:0000313" key="2">
    <source>
        <dbReference type="Proteomes" id="UP000624703"/>
    </source>
</evidence>
<dbReference type="Proteomes" id="UP000624703">
    <property type="component" value="Unassembled WGS sequence"/>
</dbReference>
<evidence type="ECO:0008006" key="3">
    <source>
        <dbReference type="Google" id="ProtNLM"/>
    </source>
</evidence>
<keyword evidence="2" id="KW-1185">Reference proteome</keyword>
<dbReference type="InterPro" id="IPR036388">
    <property type="entry name" value="WH-like_DNA-bd_sf"/>
</dbReference>
<accession>A0A8J7MF64</accession>
<dbReference type="SUPFAM" id="SSF46785">
    <property type="entry name" value="Winged helix' DNA-binding domain"/>
    <property type="match status" value="1"/>
</dbReference>
<dbReference type="AlphaFoldDB" id="A0A8J7MF64"/>
<evidence type="ECO:0000313" key="1">
    <source>
        <dbReference type="EMBL" id="MBK1791600.1"/>
    </source>
</evidence>
<proteinExistence type="predicted"/>
<organism evidence="1 2">
    <name type="scientific">Persicirhabdus sediminis</name>
    <dbReference type="NCBI Taxonomy" id="454144"/>
    <lineage>
        <taxon>Bacteria</taxon>
        <taxon>Pseudomonadati</taxon>
        <taxon>Verrucomicrobiota</taxon>
        <taxon>Verrucomicrobiia</taxon>
        <taxon>Verrucomicrobiales</taxon>
        <taxon>Verrucomicrobiaceae</taxon>
        <taxon>Persicirhabdus</taxon>
    </lineage>
</organism>
<dbReference type="EMBL" id="JAENIM010000039">
    <property type="protein sequence ID" value="MBK1791600.1"/>
    <property type="molecule type" value="Genomic_DNA"/>
</dbReference>